<keyword evidence="3" id="KW-1185">Reference proteome</keyword>
<accession>A0A7J5BPY2</accession>
<organism evidence="2 3">
    <name type="scientific">Pseudoclavibacter chungangensis</name>
    <dbReference type="NCBI Taxonomy" id="587635"/>
    <lineage>
        <taxon>Bacteria</taxon>
        <taxon>Bacillati</taxon>
        <taxon>Actinomycetota</taxon>
        <taxon>Actinomycetes</taxon>
        <taxon>Micrococcales</taxon>
        <taxon>Microbacteriaceae</taxon>
        <taxon>Pseudoclavibacter</taxon>
    </lineage>
</organism>
<dbReference type="Proteomes" id="UP000467240">
    <property type="component" value="Unassembled WGS sequence"/>
</dbReference>
<feature type="compositionally biased region" description="Basic and acidic residues" evidence="1">
    <location>
        <begin position="1"/>
        <end position="10"/>
    </location>
</feature>
<dbReference type="EMBL" id="WBJZ01000028">
    <property type="protein sequence ID" value="KAB1652729.1"/>
    <property type="molecule type" value="Genomic_DNA"/>
</dbReference>
<dbReference type="AlphaFoldDB" id="A0A7J5BPY2"/>
<feature type="compositionally biased region" description="Basic and acidic residues" evidence="1">
    <location>
        <begin position="46"/>
        <end position="62"/>
    </location>
</feature>
<feature type="region of interest" description="Disordered" evidence="1">
    <location>
        <begin position="253"/>
        <end position="273"/>
    </location>
</feature>
<sequence>MRSVSYDERPAPVLGDGRPHGVEAASTAPRPPISMPDAAAPTSSDTLERTTGHADDAAGRAGRTAELRAALATMFRALGYRVVPDGQHLAAVHDIGHFGVTPRGEAPTGEERFTFLVGLDEAARRLTVRTHVRRMARPGPVSALAFDEFGNEVPREARFGPKRLVTLEGQVRAELVLEDHVPLPDGSVRIDYSRFDSEEARLDLLDIVREFGWTVVTDPQRDGHRHVVRARRVRRDPLLVRLAAAVRRHRAARAERRDEATAAGRDAPEAPSI</sequence>
<comment type="caution">
    <text evidence="2">The sequence shown here is derived from an EMBL/GenBank/DDBJ whole genome shotgun (WGS) entry which is preliminary data.</text>
</comment>
<protein>
    <submittedName>
        <fullName evidence="2">Uncharacterized protein</fullName>
    </submittedName>
</protein>
<proteinExistence type="predicted"/>
<evidence type="ECO:0000313" key="2">
    <source>
        <dbReference type="EMBL" id="KAB1652729.1"/>
    </source>
</evidence>
<evidence type="ECO:0000256" key="1">
    <source>
        <dbReference type="SAM" id="MobiDB-lite"/>
    </source>
</evidence>
<dbReference type="RefSeq" id="WP_158041957.1">
    <property type="nucleotide sequence ID" value="NZ_JACCFV010000001.1"/>
</dbReference>
<name>A0A7J5BPY2_9MICO</name>
<feature type="region of interest" description="Disordered" evidence="1">
    <location>
        <begin position="1"/>
        <end position="62"/>
    </location>
</feature>
<evidence type="ECO:0000313" key="3">
    <source>
        <dbReference type="Proteomes" id="UP000467240"/>
    </source>
</evidence>
<reference evidence="2 3" key="1">
    <citation type="submission" date="2019-09" db="EMBL/GenBank/DDBJ databases">
        <title>Phylogeny of genus Pseudoclavibacter and closely related genus.</title>
        <authorList>
            <person name="Li Y."/>
        </authorList>
    </citation>
    <scope>NUCLEOTIDE SEQUENCE [LARGE SCALE GENOMIC DNA]</scope>
    <source>
        <strain evidence="2 3">DSM 23821</strain>
    </source>
</reference>
<gene>
    <name evidence="2" type="ORF">F8O01_16220</name>
</gene>